<dbReference type="InterPro" id="IPR023214">
    <property type="entry name" value="HAD_sf"/>
</dbReference>
<dbReference type="Gene3D" id="3.40.50.1000">
    <property type="entry name" value="HAD superfamily/HAD-like"/>
    <property type="match status" value="1"/>
</dbReference>
<dbReference type="SUPFAM" id="SSF56784">
    <property type="entry name" value="HAD-like"/>
    <property type="match status" value="1"/>
</dbReference>
<dbReference type="Pfam" id="PF00702">
    <property type="entry name" value="Hydrolase"/>
    <property type="match status" value="1"/>
</dbReference>
<dbReference type="PANTHER" id="PTHR43611:SF3">
    <property type="entry name" value="FLAVIN MONONUCLEOTIDE HYDROLASE 1, CHLOROPLATIC"/>
    <property type="match status" value="1"/>
</dbReference>
<reference evidence="1 2" key="1">
    <citation type="submission" date="2017-02" db="EMBL/GenBank/DDBJ databases">
        <authorList>
            <person name="Peterson S.W."/>
        </authorList>
    </citation>
    <scope>NUCLEOTIDE SEQUENCE [LARGE SCALE GENOMIC DNA]</scope>
    <source>
        <strain evidence="1 2">CIP104813</strain>
    </source>
</reference>
<dbReference type="Proteomes" id="UP000195981">
    <property type="component" value="Unassembled WGS sequence"/>
</dbReference>
<name>A0A1X6X7C5_9MICO</name>
<gene>
    <name evidence="1" type="ORF">FM110_12160</name>
</gene>
<evidence type="ECO:0008006" key="3">
    <source>
        <dbReference type="Google" id="ProtNLM"/>
    </source>
</evidence>
<proteinExistence type="predicted"/>
<organism evidence="1 2">
    <name type="scientific">Brachybacterium nesterenkovii</name>
    <dbReference type="NCBI Taxonomy" id="47847"/>
    <lineage>
        <taxon>Bacteria</taxon>
        <taxon>Bacillati</taxon>
        <taxon>Actinomycetota</taxon>
        <taxon>Actinomycetes</taxon>
        <taxon>Micrococcales</taxon>
        <taxon>Dermabacteraceae</taxon>
        <taxon>Brachybacterium</taxon>
    </lineage>
</organism>
<evidence type="ECO:0000313" key="1">
    <source>
        <dbReference type="EMBL" id="SLM95056.1"/>
    </source>
</evidence>
<dbReference type="PANTHER" id="PTHR43611">
    <property type="entry name" value="ALPHA-D-GLUCOSE 1-PHOSPHATE PHOSPHATASE"/>
    <property type="match status" value="1"/>
</dbReference>
<sequence length="231" mass="24974">MARRSARRTPPRPTVALDFGGVLSAGRDPIDDICEIVGGDREAVARAYWDARPAYDRAAVTPAEYWGAVAAAGALGSADATVVEDLQDADDRYWLRLDPEARALIHDLARSGTRLVLLSNAPEPFGEAVRKADWFEAFTFAVFSGEERVAKPDAEIYEILLSALAHETGGVAQPRSVLFFDDREENVEAARRLGIDAHLWPGNDPARGEGVPNPGVALAREVIAGRGIELD</sequence>
<dbReference type="NCBIfam" id="TIGR01509">
    <property type="entry name" value="HAD-SF-IA-v3"/>
    <property type="match status" value="1"/>
</dbReference>
<dbReference type="InterPro" id="IPR006439">
    <property type="entry name" value="HAD-SF_hydro_IA"/>
</dbReference>
<dbReference type="InterPro" id="IPR036412">
    <property type="entry name" value="HAD-like_sf"/>
</dbReference>
<dbReference type="EMBL" id="FWFG01000107">
    <property type="protein sequence ID" value="SLM95056.1"/>
    <property type="molecule type" value="Genomic_DNA"/>
</dbReference>
<dbReference type="OrthoDB" id="9797415at2"/>
<evidence type="ECO:0000313" key="2">
    <source>
        <dbReference type="Proteomes" id="UP000195981"/>
    </source>
</evidence>
<dbReference type="AlphaFoldDB" id="A0A1X6X7C5"/>
<keyword evidence="2" id="KW-1185">Reference proteome</keyword>
<protein>
    <recommendedName>
        <fullName evidence="3">HAD-superfamily hydrolase, subfamily IA, variant 3</fullName>
    </recommendedName>
</protein>
<dbReference type="RefSeq" id="WP_087105016.1">
    <property type="nucleotide sequence ID" value="NZ_FWFG01000107.1"/>
</dbReference>
<accession>A0A1X6X7C5</accession>